<evidence type="ECO:0000313" key="2">
    <source>
        <dbReference type="Proteomes" id="UP000215914"/>
    </source>
</evidence>
<evidence type="ECO:0000313" key="1">
    <source>
        <dbReference type="EMBL" id="KAF5812934.1"/>
    </source>
</evidence>
<dbReference type="Gramene" id="mRNA:HanXRQr2_Chr03g0092281">
    <property type="protein sequence ID" value="CDS:HanXRQr2_Chr03g0092281.1"/>
    <property type="gene ID" value="HanXRQr2_Chr03g0092281"/>
</dbReference>
<sequence length="324" mass="36181">MCNSCINNFWNTAKINRQGAGSIEATVQKTKIIMTEAIIREVLRLGDQPHHPTSYDQAIVLAALQRMSYEGGYPTVLKKLFPPYWRLLVHFFLQCIAENKGGFDQVNKTQTSAIVALVNGWDYNFSAFIFDNTKKMLDDLKKKIFMLYPRFIQMILDDRCSTLVKGPNFIKLKPMGPRSFENACRNKRVKHHNFEGRIALEKHGRFADAVQGAPIALAPPVAPIAPVPPPINAQIAEEHDVQLMQQVQQEAGNEKEVEVIDLEPETGSGEEETYSESEIEIVMSDKEDDDVRKPVPMTSENLAALLLSLQGGDGNPPSVSTADV</sequence>
<name>A0A9K3JDI9_HELAN</name>
<protein>
    <submittedName>
        <fullName evidence="1">Uncharacterized protein</fullName>
    </submittedName>
</protein>
<accession>A0A9K3JDI9</accession>
<comment type="caution">
    <text evidence="1">The sequence shown here is derived from an EMBL/GenBank/DDBJ whole genome shotgun (WGS) entry which is preliminary data.</text>
</comment>
<keyword evidence="2" id="KW-1185">Reference proteome</keyword>
<proteinExistence type="predicted"/>
<organism evidence="1 2">
    <name type="scientific">Helianthus annuus</name>
    <name type="common">Common sunflower</name>
    <dbReference type="NCBI Taxonomy" id="4232"/>
    <lineage>
        <taxon>Eukaryota</taxon>
        <taxon>Viridiplantae</taxon>
        <taxon>Streptophyta</taxon>
        <taxon>Embryophyta</taxon>
        <taxon>Tracheophyta</taxon>
        <taxon>Spermatophyta</taxon>
        <taxon>Magnoliopsida</taxon>
        <taxon>eudicotyledons</taxon>
        <taxon>Gunneridae</taxon>
        <taxon>Pentapetalae</taxon>
        <taxon>asterids</taxon>
        <taxon>campanulids</taxon>
        <taxon>Asterales</taxon>
        <taxon>Asteraceae</taxon>
        <taxon>Asteroideae</taxon>
        <taxon>Heliantheae alliance</taxon>
        <taxon>Heliantheae</taxon>
        <taxon>Helianthus</taxon>
    </lineage>
</organism>
<dbReference type="Proteomes" id="UP000215914">
    <property type="component" value="Unassembled WGS sequence"/>
</dbReference>
<dbReference type="AlphaFoldDB" id="A0A9K3JDI9"/>
<dbReference type="EMBL" id="MNCJ02000318">
    <property type="protein sequence ID" value="KAF5812934.1"/>
    <property type="molecule type" value="Genomic_DNA"/>
</dbReference>
<gene>
    <name evidence="1" type="ORF">HanXRQr2_Chr03g0092281</name>
</gene>
<reference evidence="1" key="1">
    <citation type="journal article" date="2017" name="Nature">
        <title>The sunflower genome provides insights into oil metabolism, flowering and Asterid evolution.</title>
        <authorList>
            <person name="Badouin H."/>
            <person name="Gouzy J."/>
            <person name="Grassa C.J."/>
            <person name="Murat F."/>
            <person name="Staton S.E."/>
            <person name="Cottret L."/>
            <person name="Lelandais-Briere C."/>
            <person name="Owens G.L."/>
            <person name="Carrere S."/>
            <person name="Mayjonade B."/>
            <person name="Legrand L."/>
            <person name="Gill N."/>
            <person name="Kane N.C."/>
            <person name="Bowers J.E."/>
            <person name="Hubner S."/>
            <person name="Bellec A."/>
            <person name="Berard A."/>
            <person name="Berges H."/>
            <person name="Blanchet N."/>
            <person name="Boniface M.C."/>
            <person name="Brunel D."/>
            <person name="Catrice O."/>
            <person name="Chaidir N."/>
            <person name="Claudel C."/>
            <person name="Donnadieu C."/>
            <person name="Faraut T."/>
            <person name="Fievet G."/>
            <person name="Helmstetter N."/>
            <person name="King M."/>
            <person name="Knapp S.J."/>
            <person name="Lai Z."/>
            <person name="Le Paslier M.C."/>
            <person name="Lippi Y."/>
            <person name="Lorenzon L."/>
            <person name="Mandel J.R."/>
            <person name="Marage G."/>
            <person name="Marchand G."/>
            <person name="Marquand E."/>
            <person name="Bret-Mestries E."/>
            <person name="Morien E."/>
            <person name="Nambeesan S."/>
            <person name="Nguyen T."/>
            <person name="Pegot-Espagnet P."/>
            <person name="Pouilly N."/>
            <person name="Raftis F."/>
            <person name="Sallet E."/>
            <person name="Schiex T."/>
            <person name="Thomas J."/>
            <person name="Vandecasteele C."/>
            <person name="Vares D."/>
            <person name="Vear F."/>
            <person name="Vautrin S."/>
            <person name="Crespi M."/>
            <person name="Mangin B."/>
            <person name="Burke J.M."/>
            <person name="Salse J."/>
            <person name="Munos S."/>
            <person name="Vincourt P."/>
            <person name="Rieseberg L.H."/>
            <person name="Langlade N.B."/>
        </authorList>
    </citation>
    <scope>NUCLEOTIDE SEQUENCE</scope>
    <source>
        <tissue evidence="1">Leaves</tissue>
    </source>
</reference>
<reference evidence="1" key="2">
    <citation type="submission" date="2020-06" db="EMBL/GenBank/DDBJ databases">
        <title>Helianthus annuus Genome sequencing and assembly Release 2.</title>
        <authorList>
            <person name="Gouzy J."/>
            <person name="Langlade N."/>
            <person name="Munos S."/>
        </authorList>
    </citation>
    <scope>NUCLEOTIDE SEQUENCE</scope>
    <source>
        <tissue evidence="1">Leaves</tissue>
    </source>
</reference>